<proteinExistence type="predicted"/>
<organism evidence="1 2">
    <name type="scientific">Dreissena polymorpha</name>
    <name type="common">Zebra mussel</name>
    <name type="synonym">Mytilus polymorpha</name>
    <dbReference type="NCBI Taxonomy" id="45954"/>
    <lineage>
        <taxon>Eukaryota</taxon>
        <taxon>Metazoa</taxon>
        <taxon>Spiralia</taxon>
        <taxon>Lophotrochozoa</taxon>
        <taxon>Mollusca</taxon>
        <taxon>Bivalvia</taxon>
        <taxon>Autobranchia</taxon>
        <taxon>Heteroconchia</taxon>
        <taxon>Euheterodonta</taxon>
        <taxon>Imparidentia</taxon>
        <taxon>Neoheterodontei</taxon>
        <taxon>Myida</taxon>
        <taxon>Dreissenoidea</taxon>
        <taxon>Dreissenidae</taxon>
        <taxon>Dreissena</taxon>
    </lineage>
</organism>
<sequence>MDNSCTDDIVRGAEGQHNLEQSMHVYNRIMLGRGENACHNENGVICSDEYSHISIDGIDASGDGRYYNVVNINAGRSEATGDYCHIGPNNANFNAHVTCDDDNHVVL</sequence>
<dbReference type="EMBL" id="JAIWYP010000005">
    <property type="protein sequence ID" value="KAH3826538.1"/>
    <property type="molecule type" value="Genomic_DNA"/>
</dbReference>
<reference evidence="1" key="2">
    <citation type="submission" date="2020-11" db="EMBL/GenBank/DDBJ databases">
        <authorList>
            <person name="McCartney M.A."/>
            <person name="Auch B."/>
            <person name="Kono T."/>
            <person name="Mallez S."/>
            <person name="Becker A."/>
            <person name="Gohl D.M."/>
            <person name="Silverstein K.A.T."/>
            <person name="Koren S."/>
            <person name="Bechman K.B."/>
            <person name="Herman A."/>
            <person name="Abrahante J.E."/>
            <person name="Garbe J."/>
        </authorList>
    </citation>
    <scope>NUCLEOTIDE SEQUENCE</scope>
    <source>
        <strain evidence="1">Duluth1</strain>
        <tissue evidence="1">Whole animal</tissue>
    </source>
</reference>
<keyword evidence="2" id="KW-1185">Reference proteome</keyword>
<reference evidence="1" key="1">
    <citation type="journal article" date="2019" name="bioRxiv">
        <title>The Genome of the Zebra Mussel, Dreissena polymorpha: A Resource for Invasive Species Research.</title>
        <authorList>
            <person name="McCartney M.A."/>
            <person name="Auch B."/>
            <person name="Kono T."/>
            <person name="Mallez S."/>
            <person name="Zhang Y."/>
            <person name="Obille A."/>
            <person name="Becker A."/>
            <person name="Abrahante J.E."/>
            <person name="Garbe J."/>
            <person name="Badalamenti J.P."/>
            <person name="Herman A."/>
            <person name="Mangelson H."/>
            <person name="Liachko I."/>
            <person name="Sullivan S."/>
            <person name="Sone E.D."/>
            <person name="Koren S."/>
            <person name="Silverstein K.A.T."/>
            <person name="Beckman K.B."/>
            <person name="Gohl D.M."/>
        </authorList>
    </citation>
    <scope>NUCLEOTIDE SEQUENCE</scope>
    <source>
        <strain evidence="1">Duluth1</strain>
        <tissue evidence="1">Whole animal</tissue>
    </source>
</reference>
<dbReference type="Proteomes" id="UP000828390">
    <property type="component" value="Unassembled WGS sequence"/>
</dbReference>
<gene>
    <name evidence="1" type="ORF">DPMN_128444</name>
</gene>
<protein>
    <submittedName>
        <fullName evidence="1">Uncharacterized protein</fullName>
    </submittedName>
</protein>
<name>A0A9D4H0V8_DREPO</name>
<dbReference type="AlphaFoldDB" id="A0A9D4H0V8"/>
<comment type="caution">
    <text evidence="1">The sequence shown here is derived from an EMBL/GenBank/DDBJ whole genome shotgun (WGS) entry which is preliminary data.</text>
</comment>
<accession>A0A9D4H0V8</accession>
<evidence type="ECO:0000313" key="1">
    <source>
        <dbReference type="EMBL" id="KAH3826538.1"/>
    </source>
</evidence>
<evidence type="ECO:0000313" key="2">
    <source>
        <dbReference type="Proteomes" id="UP000828390"/>
    </source>
</evidence>